<keyword evidence="1" id="KW-0472">Membrane</keyword>
<feature type="transmembrane region" description="Helical" evidence="1">
    <location>
        <begin position="109"/>
        <end position="133"/>
    </location>
</feature>
<comment type="caution">
    <text evidence="2">The sequence shown here is derived from an EMBL/GenBank/DDBJ whole genome shotgun (WGS) entry which is preliminary data.</text>
</comment>
<name>A0A842HW49_9SPHN</name>
<feature type="transmembrane region" description="Helical" evidence="1">
    <location>
        <begin position="32"/>
        <end position="50"/>
    </location>
</feature>
<keyword evidence="3" id="KW-1185">Reference proteome</keyword>
<keyword evidence="1" id="KW-1133">Transmembrane helix</keyword>
<feature type="transmembrane region" description="Helical" evidence="1">
    <location>
        <begin position="6"/>
        <end position="25"/>
    </location>
</feature>
<keyword evidence="1" id="KW-0812">Transmembrane</keyword>
<evidence type="ECO:0000313" key="3">
    <source>
        <dbReference type="Proteomes" id="UP000564378"/>
    </source>
</evidence>
<evidence type="ECO:0000256" key="1">
    <source>
        <dbReference type="SAM" id="Phobius"/>
    </source>
</evidence>
<feature type="transmembrane region" description="Helical" evidence="1">
    <location>
        <begin position="56"/>
        <end position="76"/>
    </location>
</feature>
<organism evidence="2 3">
    <name type="scientific">Parasphingopyxis marina</name>
    <dbReference type="NCBI Taxonomy" id="2761622"/>
    <lineage>
        <taxon>Bacteria</taxon>
        <taxon>Pseudomonadati</taxon>
        <taxon>Pseudomonadota</taxon>
        <taxon>Alphaproteobacteria</taxon>
        <taxon>Sphingomonadales</taxon>
        <taxon>Sphingomonadaceae</taxon>
        <taxon>Parasphingopyxis</taxon>
    </lineage>
</organism>
<dbReference type="EMBL" id="JACJVJ010000001">
    <property type="protein sequence ID" value="MBC2777192.1"/>
    <property type="molecule type" value="Genomic_DNA"/>
</dbReference>
<proteinExistence type="predicted"/>
<accession>A0A842HW49</accession>
<dbReference type="Proteomes" id="UP000564378">
    <property type="component" value="Unassembled WGS sequence"/>
</dbReference>
<protein>
    <submittedName>
        <fullName evidence="2">Uncharacterized protein</fullName>
    </submittedName>
</protein>
<reference evidence="2 3" key="1">
    <citation type="submission" date="2020-08" db="EMBL/GenBank/DDBJ databases">
        <title>Draft genome sequence of Parasphingopyxis sp. GrpM-11.</title>
        <authorList>
            <person name="Oh J."/>
            <person name="Roh D.-H."/>
        </authorList>
    </citation>
    <scope>NUCLEOTIDE SEQUENCE [LARGE SCALE GENOMIC DNA]</scope>
    <source>
        <strain evidence="2 3">GrpM-11</strain>
    </source>
</reference>
<gene>
    <name evidence="2" type="ORF">H6P80_06110</name>
</gene>
<dbReference type="AlphaFoldDB" id="A0A842HW49"/>
<feature type="transmembrane region" description="Helical" evidence="1">
    <location>
        <begin position="170"/>
        <end position="191"/>
    </location>
</feature>
<evidence type="ECO:0000313" key="2">
    <source>
        <dbReference type="EMBL" id="MBC2777192.1"/>
    </source>
</evidence>
<sequence length="192" mass="19847">MMGYPLLWIAAAMAAGGVALLRLSWGRPKRSPTLNAAGWAALALAMIFGWSDSGAWGSSVTALVAMAAAGLALGLAGAQARPGKAPASNARVRMLPEGSEPRRLLGRSLTFLLVIVAGLFISIGLAVVVRGLAHAAGWGEANANAFALLMMPFLWAVLAYAILIQPRRKVQWAILLGSAAPVLLVLATGALR</sequence>
<feature type="transmembrane region" description="Helical" evidence="1">
    <location>
        <begin position="145"/>
        <end position="163"/>
    </location>
</feature>